<dbReference type="EMBL" id="BPLR01000244">
    <property type="protein sequence ID" value="GIY93193.1"/>
    <property type="molecule type" value="Genomic_DNA"/>
</dbReference>
<dbReference type="AlphaFoldDB" id="A0AAV4XEY4"/>
<keyword evidence="2" id="KW-1185">Reference proteome</keyword>
<evidence type="ECO:0000313" key="1">
    <source>
        <dbReference type="EMBL" id="GIY93193.1"/>
    </source>
</evidence>
<gene>
    <name evidence="1" type="ORF">CEXT_224351</name>
</gene>
<accession>A0AAV4XEY4</accession>
<name>A0AAV4XEY4_CAEEX</name>
<sequence length="111" mass="12556">MYGHSQLSRSGRLMCFLVERRNSFLPARYAQRLRESVTVSCRVWGRISALLSSTKDPSLHPRQLFVGLGVRLFIFCLCFEKPLWGRLANCPPSFCGGRLNSRGVTEGTPHL</sequence>
<reference evidence="1 2" key="1">
    <citation type="submission" date="2021-06" db="EMBL/GenBank/DDBJ databases">
        <title>Caerostris extrusa draft genome.</title>
        <authorList>
            <person name="Kono N."/>
            <person name="Arakawa K."/>
        </authorList>
    </citation>
    <scope>NUCLEOTIDE SEQUENCE [LARGE SCALE GENOMIC DNA]</scope>
</reference>
<protein>
    <submittedName>
        <fullName evidence="1">Uncharacterized protein</fullName>
    </submittedName>
</protein>
<dbReference type="Proteomes" id="UP001054945">
    <property type="component" value="Unassembled WGS sequence"/>
</dbReference>
<organism evidence="1 2">
    <name type="scientific">Caerostris extrusa</name>
    <name type="common">Bark spider</name>
    <name type="synonym">Caerostris bankana</name>
    <dbReference type="NCBI Taxonomy" id="172846"/>
    <lineage>
        <taxon>Eukaryota</taxon>
        <taxon>Metazoa</taxon>
        <taxon>Ecdysozoa</taxon>
        <taxon>Arthropoda</taxon>
        <taxon>Chelicerata</taxon>
        <taxon>Arachnida</taxon>
        <taxon>Araneae</taxon>
        <taxon>Araneomorphae</taxon>
        <taxon>Entelegynae</taxon>
        <taxon>Araneoidea</taxon>
        <taxon>Araneidae</taxon>
        <taxon>Caerostris</taxon>
    </lineage>
</organism>
<comment type="caution">
    <text evidence="1">The sequence shown here is derived from an EMBL/GenBank/DDBJ whole genome shotgun (WGS) entry which is preliminary data.</text>
</comment>
<proteinExistence type="predicted"/>
<evidence type="ECO:0000313" key="2">
    <source>
        <dbReference type="Proteomes" id="UP001054945"/>
    </source>
</evidence>